<dbReference type="InterPro" id="IPR038424">
    <property type="entry name" value="H_kinase_PdtaS_GAF_sf"/>
</dbReference>
<name>A0A844FJN2_9FIRM</name>
<evidence type="ECO:0000256" key="5">
    <source>
        <dbReference type="ARBA" id="ARBA00022741"/>
    </source>
</evidence>
<keyword evidence="7" id="KW-0067">ATP-binding</keyword>
<proteinExistence type="predicted"/>
<evidence type="ECO:0000256" key="3">
    <source>
        <dbReference type="ARBA" id="ARBA00022553"/>
    </source>
</evidence>
<feature type="domain" description="Histidine kinase" evidence="9">
    <location>
        <begin position="283"/>
        <end position="473"/>
    </location>
</feature>
<dbReference type="InterPro" id="IPR035965">
    <property type="entry name" value="PAS-like_dom_sf"/>
</dbReference>
<evidence type="ECO:0000256" key="4">
    <source>
        <dbReference type="ARBA" id="ARBA00022679"/>
    </source>
</evidence>
<comment type="caution">
    <text evidence="10">The sequence shown here is derived from an EMBL/GenBank/DDBJ whole genome shotgun (WGS) entry which is preliminary data.</text>
</comment>
<dbReference type="InterPro" id="IPR003594">
    <property type="entry name" value="HATPase_dom"/>
</dbReference>
<keyword evidence="6" id="KW-0418">Kinase</keyword>
<dbReference type="SUPFAM" id="SSF55874">
    <property type="entry name" value="ATPase domain of HSP90 chaperone/DNA topoisomerase II/histidine kinase"/>
    <property type="match status" value="1"/>
</dbReference>
<dbReference type="InterPro" id="IPR036890">
    <property type="entry name" value="HATPase_C_sf"/>
</dbReference>
<dbReference type="GO" id="GO:0005524">
    <property type="term" value="F:ATP binding"/>
    <property type="evidence" value="ECO:0007669"/>
    <property type="project" value="UniProtKB-KW"/>
</dbReference>
<evidence type="ECO:0000256" key="2">
    <source>
        <dbReference type="ARBA" id="ARBA00012438"/>
    </source>
</evidence>
<comment type="catalytic activity">
    <reaction evidence="1">
        <text>ATP + protein L-histidine = ADP + protein N-phospho-L-histidine.</text>
        <dbReference type="EC" id="2.7.13.3"/>
    </reaction>
</comment>
<organism evidence="10 11">
    <name type="scientific">Anaerosalibacter bizertensis</name>
    <dbReference type="NCBI Taxonomy" id="932217"/>
    <lineage>
        <taxon>Bacteria</taxon>
        <taxon>Bacillati</taxon>
        <taxon>Bacillota</taxon>
        <taxon>Tissierellia</taxon>
        <taxon>Tissierellales</taxon>
        <taxon>Sporanaerobacteraceae</taxon>
        <taxon>Anaerosalibacter</taxon>
    </lineage>
</organism>
<dbReference type="Gene3D" id="3.30.450.20">
    <property type="entry name" value="PAS domain"/>
    <property type="match status" value="1"/>
</dbReference>
<dbReference type="Pfam" id="PF12282">
    <property type="entry name" value="GAF_PdtaS"/>
    <property type="match status" value="1"/>
</dbReference>
<dbReference type="InterPro" id="IPR005467">
    <property type="entry name" value="His_kinase_dom"/>
</dbReference>
<dbReference type="SMART" id="SM00387">
    <property type="entry name" value="HATPase_c"/>
    <property type="match status" value="1"/>
</dbReference>
<dbReference type="PROSITE" id="PS50109">
    <property type="entry name" value="HIS_KIN"/>
    <property type="match status" value="1"/>
</dbReference>
<dbReference type="GO" id="GO:0004673">
    <property type="term" value="F:protein histidine kinase activity"/>
    <property type="evidence" value="ECO:0007669"/>
    <property type="project" value="UniProtKB-EC"/>
</dbReference>
<dbReference type="Pfam" id="PF07568">
    <property type="entry name" value="HisKA_2"/>
    <property type="match status" value="1"/>
</dbReference>
<sequence length="473" mass="53445">MKMNIIDICKEYTNLSFSDIDELRKISDMLPTISELVRADVFLDCITKDHTKAIVVAEAKPIHVKSNYMNSVVGKIALQENEPAALRTLNTGVSTRGLKAITQENKTVIQTTVPVRNKKGEVIAVLIIEQAVNQVFKDGENINRSTLSKSLEDFPEMFQYMGQNLSLITQNIDDSIIVFDRYGIAIYANPCAKRLYKKLGYRDDIVGMKFNNLVLDEISFKKVLMNNYTKTPETSAGNLDLEIKYSVMRQKGKVTGVNMIIKDITEVKEKEKELILKSVVIKEIHHRVKNNLQTIVSLLRLQSRRVDDDYLKKAFNESISRILSISVTHELLAQEGIDEVDIKSILKMISKNTLDYISTSDQNIEVNVLGDNFSVDSDKATSIALVVNELIQNSIEHGFKDRDHGYIEIVIYKGEIHSTISVKDDGRGFNVKDIKMNSLGLNIVEQIVKDKLEGDFIIDSGKEGTKIIFDFKN</sequence>
<evidence type="ECO:0000256" key="1">
    <source>
        <dbReference type="ARBA" id="ARBA00000085"/>
    </source>
</evidence>
<dbReference type="GO" id="GO:0000160">
    <property type="term" value="P:phosphorelay signal transduction system"/>
    <property type="evidence" value="ECO:0007669"/>
    <property type="project" value="UniProtKB-KW"/>
</dbReference>
<dbReference type="InterPro" id="IPR022066">
    <property type="entry name" value="PdtaS_GAF"/>
</dbReference>
<dbReference type="InterPro" id="IPR011495">
    <property type="entry name" value="Sig_transdc_His_kin_sub2_dim/P"/>
</dbReference>
<dbReference type="AlphaFoldDB" id="A0A844FJN2"/>
<keyword evidence="3" id="KW-0597">Phosphoprotein</keyword>
<keyword evidence="5" id="KW-0547">Nucleotide-binding</keyword>
<dbReference type="OrthoDB" id="9767435at2"/>
<keyword evidence="4" id="KW-0808">Transferase</keyword>
<dbReference type="EC" id="2.7.13.3" evidence="2"/>
<evidence type="ECO:0000313" key="10">
    <source>
        <dbReference type="EMBL" id="MSS44327.1"/>
    </source>
</evidence>
<dbReference type="PANTHER" id="PTHR41523">
    <property type="entry name" value="TWO-COMPONENT SYSTEM SENSOR PROTEIN"/>
    <property type="match status" value="1"/>
</dbReference>
<dbReference type="PANTHER" id="PTHR41523:SF8">
    <property type="entry name" value="ETHYLENE RESPONSE SENSOR PROTEIN"/>
    <property type="match status" value="1"/>
</dbReference>
<accession>A0A844FJN2</accession>
<dbReference type="Pfam" id="PF02518">
    <property type="entry name" value="HATPase_c"/>
    <property type="match status" value="1"/>
</dbReference>
<evidence type="ECO:0000256" key="6">
    <source>
        <dbReference type="ARBA" id="ARBA00022777"/>
    </source>
</evidence>
<evidence type="ECO:0000313" key="11">
    <source>
        <dbReference type="Proteomes" id="UP000462760"/>
    </source>
</evidence>
<protein>
    <recommendedName>
        <fullName evidence="2">histidine kinase</fullName>
        <ecNumber evidence="2">2.7.13.3</ecNumber>
    </recommendedName>
</protein>
<dbReference type="Proteomes" id="UP000462760">
    <property type="component" value="Unassembled WGS sequence"/>
</dbReference>
<dbReference type="NCBIfam" id="TIGR00229">
    <property type="entry name" value="sensory_box"/>
    <property type="match status" value="1"/>
</dbReference>
<keyword evidence="8" id="KW-0902">Two-component regulatory system</keyword>
<gene>
    <name evidence="10" type="ORF">FYJ27_11515</name>
</gene>
<evidence type="ECO:0000256" key="8">
    <source>
        <dbReference type="ARBA" id="ARBA00023012"/>
    </source>
</evidence>
<evidence type="ECO:0000256" key="7">
    <source>
        <dbReference type="ARBA" id="ARBA00022840"/>
    </source>
</evidence>
<evidence type="ECO:0000259" key="9">
    <source>
        <dbReference type="PROSITE" id="PS50109"/>
    </source>
</evidence>
<reference evidence="10 11" key="1">
    <citation type="submission" date="2019-08" db="EMBL/GenBank/DDBJ databases">
        <title>In-depth cultivation of the pig gut microbiome towards novel bacterial diversity and tailored functional studies.</title>
        <authorList>
            <person name="Wylensek D."/>
            <person name="Hitch T.C.A."/>
            <person name="Clavel T."/>
        </authorList>
    </citation>
    <scope>NUCLEOTIDE SEQUENCE [LARGE SCALE GENOMIC DNA]</scope>
    <source>
        <strain evidence="10 11">Med78-601-WT-4W-RMD-3</strain>
    </source>
</reference>
<dbReference type="InterPro" id="IPR000014">
    <property type="entry name" value="PAS"/>
</dbReference>
<dbReference type="Gene3D" id="3.30.450.280">
    <property type="entry name" value="GAF domain"/>
    <property type="match status" value="1"/>
</dbReference>
<dbReference type="SUPFAM" id="SSF55785">
    <property type="entry name" value="PYP-like sensor domain (PAS domain)"/>
    <property type="match status" value="1"/>
</dbReference>
<dbReference type="EMBL" id="VULR01000022">
    <property type="protein sequence ID" value="MSS44327.1"/>
    <property type="molecule type" value="Genomic_DNA"/>
</dbReference>
<dbReference type="Gene3D" id="3.30.565.10">
    <property type="entry name" value="Histidine kinase-like ATPase, C-terminal domain"/>
    <property type="match status" value="1"/>
</dbReference>